<keyword evidence="8" id="KW-0812">Transmembrane</keyword>
<dbReference type="InterPro" id="IPR004886">
    <property type="entry name" value="Glucanosyltransferase"/>
</dbReference>
<comment type="function">
    <text evidence="5">Splits internally a 1,3-beta-glucan molecule and transfers the newly generated reducing end (the donor) to the non-reducing end of another 1,3-beta-glucan molecule (the acceptor) forming a 1,3-beta linkage, resulting in the elongation of 1,3-beta-glucan chains in the cell wall.</text>
</comment>
<dbReference type="SUPFAM" id="SSF51445">
    <property type="entry name" value="(Trans)glycosidases"/>
    <property type="match status" value="1"/>
</dbReference>
<feature type="region of interest" description="Disordered" evidence="7">
    <location>
        <begin position="383"/>
        <end position="431"/>
    </location>
</feature>
<dbReference type="EC" id="2.4.1.-" evidence="5"/>
<evidence type="ECO:0000256" key="5">
    <source>
        <dbReference type="RuleBase" id="RU361209"/>
    </source>
</evidence>
<keyword evidence="3 5" id="KW-0732">Signal</keyword>
<organism evidence="9 10">
    <name type="scientific">Oculimacula yallundae</name>
    <dbReference type="NCBI Taxonomy" id="86028"/>
    <lineage>
        <taxon>Eukaryota</taxon>
        <taxon>Fungi</taxon>
        <taxon>Dikarya</taxon>
        <taxon>Ascomycota</taxon>
        <taxon>Pezizomycotina</taxon>
        <taxon>Leotiomycetes</taxon>
        <taxon>Helotiales</taxon>
        <taxon>Ploettnerulaceae</taxon>
        <taxon>Oculimacula</taxon>
    </lineage>
</organism>
<keyword evidence="4" id="KW-0325">Glycoprotein</keyword>
<accession>A0ABR4BY83</accession>
<dbReference type="PANTHER" id="PTHR31468">
    <property type="entry name" value="1,3-BETA-GLUCANOSYLTRANSFERASE GAS1"/>
    <property type="match status" value="1"/>
</dbReference>
<dbReference type="Pfam" id="PF03198">
    <property type="entry name" value="Glyco_hydro_72"/>
    <property type="match status" value="1"/>
</dbReference>
<evidence type="ECO:0000256" key="2">
    <source>
        <dbReference type="ARBA" id="ARBA00007528"/>
    </source>
</evidence>
<comment type="subcellular location">
    <subcellularLocation>
        <location evidence="1 5">Cell membrane</location>
        <topology evidence="1 5">Lipid-anchor</topology>
        <topology evidence="1 5">GPI-anchor</topology>
    </subcellularLocation>
</comment>
<feature type="region of interest" description="Disordered" evidence="7">
    <location>
        <begin position="511"/>
        <end position="599"/>
    </location>
</feature>
<evidence type="ECO:0000256" key="7">
    <source>
        <dbReference type="SAM" id="MobiDB-lite"/>
    </source>
</evidence>
<keyword evidence="10" id="KW-1185">Reference proteome</keyword>
<feature type="chain" id="PRO_5044954139" description="1,3-beta-glucanosyltransferase" evidence="5">
    <location>
        <begin position="23"/>
        <end position="683"/>
    </location>
</feature>
<evidence type="ECO:0000313" key="9">
    <source>
        <dbReference type="EMBL" id="KAL2062625.1"/>
    </source>
</evidence>
<feature type="compositionally biased region" description="Low complexity" evidence="7">
    <location>
        <begin position="530"/>
        <end position="543"/>
    </location>
</feature>
<evidence type="ECO:0000256" key="8">
    <source>
        <dbReference type="SAM" id="Phobius"/>
    </source>
</evidence>
<comment type="caution">
    <text evidence="9">The sequence shown here is derived from an EMBL/GenBank/DDBJ whole genome shotgun (WGS) entry which is preliminary data.</text>
</comment>
<feature type="transmembrane region" description="Helical" evidence="8">
    <location>
        <begin position="442"/>
        <end position="465"/>
    </location>
</feature>
<keyword evidence="5" id="KW-0336">GPI-anchor</keyword>
<dbReference type="PANTHER" id="PTHR31468:SF8">
    <property type="entry name" value="1,3-BETA-GLUCANOSYLTRANSFERASE GAS2"/>
    <property type="match status" value="1"/>
</dbReference>
<proteinExistence type="inferred from homology"/>
<feature type="compositionally biased region" description="Pro residues" evidence="7">
    <location>
        <begin position="588"/>
        <end position="599"/>
    </location>
</feature>
<keyword evidence="5 8" id="KW-0472">Membrane</keyword>
<dbReference type="EMBL" id="JAZHXI010000016">
    <property type="protein sequence ID" value="KAL2062625.1"/>
    <property type="molecule type" value="Genomic_DNA"/>
</dbReference>
<feature type="region of interest" description="Disordered" evidence="7">
    <location>
        <begin position="471"/>
        <end position="495"/>
    </location>
</feature>
<evidence type="ECO:0000256" key="3">
    <source>
        <dbReference type="ARBA" id="ARBA00022729"/>
    </source>
</evidence>
<feature type="compositionally biased region" description="Polar residues" evidence="7">
    <location>
        <begin position="560"/>
        <end position="574"/>
    </location>
</feature>
<feature type="coiled-coil region" evidence="6">
    <location>
        <begin position="649"/>
        <end position="679"/>
    </location>
</feature>
<keyword evidence="5" id="KW-0808">Transferase</keyword>
<dbReference type="Gene3D" id="3.20.20.80">
    <property type="entry name" value="Glycosidases"/>
    <property type="match status" value="1"/>
</dbReference>
<keyword evidence="6" id="KW-0175">Coiled coil</keyword>
<dbReference type="CDD" id="cd12087">
    <property type="entry name" value="TM_EGFR-like"/>
    <property type="match status" value="1"/>
</dbReference>
<evidence type="ECO:0000256" key="4">
    <source>
        <dbReference type="ARBA" id="ARBA00023180"/>
    </source>
</evidence>
<evidence type="ECO:0000256" key="6">
    <source>
        <dbReference type="SAM" id="Coils"/>
    </source>
</evidence>
<evidence type="ECO:0000313" key="10">
    <source>
        <dbReference type="Proteomes" id="UP001595075"/>
    </source>
</evidence>
<dbReference type="Proteomes" id="UP001595075">
    <property type="component" value="Unassembled WGS sequence"/>
</dbReference>
<comment type="similarity">
    <text evidence="2 5">Belongs to the glycosyl hydrolase 72 family.</text>
</comment>
<protein>
    <recommendedName>
        <fullName evidence="5">1,3-beta-glucanosyltransferase</fullName>
        <ecNumber evidence="5">2.4.1.-</ecNumber>
    </recommendedName>
</protein>
<feature type="compositionally biased region" description="Low complexity" evidence="7">
    <location>
        <begin position="351"/>
        <end position="362"/>
    </location>
</feature>
<feature type="compositionally biased region" description="Low complexity" evidence="7">
    <location>
        <begin position="383"/>
        <end position="428"/>
    </location>
</feature>
<gene>
    <name evidence="9" type="ORF">VTL71DRAFT_5697</name>
</gene>
<keyword evidence="8" id="KW-1133">Transmembrane helix</keyword>
<dbReference type="InterPro" id="IPR017853">
    <property type="entry name" value="GH"/>
</dbReference>
<feature type="signal peptide" evidence="5">
    <location>
        <begin position="1"/>
        <end position="22"/>
    </location>
</feature>
<feature type="region of interest" description="Disordered" evidence="7">
    <location>
        <begin position="347"/>
        <end position="368"/>
    </location>
</feature>
<reference evidence="9 10" key="1">
    <citation type="journal article" date="2024" name="Commun. Biol.">
        <title>Comparative genomic analysis of thermophilic fungi reveals convergent evolutionary adaptations and gene losses.</title>
        <authorList>
            <person name="Steindorff A.S."/>
            <person name="Aguilar-Pontes M.V."/>
            <person name="Robinson A.J."/>
            <person name="Andreopoulos B."/>
            <person name="LaButti K."/>
            <person name="Kuo A."/>
            <person name="Mondo S."/>
            <person name="Riley R."/>
            <person name="Otillar R."/>
            <person name="Haridas S."/>
            <person name="Lipzen A."/>
            <person name="Grimwood J."/>
            <person name="Schmutz J."/>
            <person name="Clum A."/>
            <person name="Reid I.D."/>
            <person name="Moisan M.C."/>
            <person name="Butler G."/>
            <person name="Nguyen T.T.M."/>
            <person name="Dewar K."/>
            <person name="Conant G."/>
            <person name="Drula E."/>
            <person name="Henrissat B."/>
            <person name="Hansel C."/>
            <person name="Singer S."/>
            <person name="Hutchinson M.I."/>
            <person name="de Vries R.P."/>
            <person name="Natvig D.O."/>
            <person name="Powell A.J."/>
            <person name="Tsang A."/>
            <person name="Grigoriev I.V."/>
        </authorList>
    </citation>
    <scope>NUCLEOTIDE SEQUENCE [LARGE SCALE GENOMIC DNA]</scope>
    <source>
        <strain evidence="9 10">CBS 494.80</strain>
    </source>
</reference>
<keyword evidence="5" id="KW-0449">Lipoprotein</keyword>
<name>A0ABR4BY83_9HELO</name>
<feature type="compositionally biased region" description="Polar residues" evidence="7">
    <location>
        <begin position="517"/>
        <end position="529"/>
    </location>
</feature>
<evidence type="ECO:0000256" key="1">
    <source>
        <dbReference type="ARBA" id="ARBA00004609"/>
    </source>
</evidence>
<sequence>MAFLRQLAALSLLLSFALPVISLPTISVIGSKFYDFYGKQFFIKGTYLCQIRSKFTYVLSIIGVVYDTVSVAPFDALVNTEQCSRDAALLKVLGANTIRVYIVDTKANHTGCMSVFEEAGIYVLIGLGDIQNSISRSAPKWTDDLYNHFTATIDAFSDFENTLGFFAANELVNDGPTASLAPYIKAIAIDLKAYRDGMNYRPIPIGYGAADLASVAPMLQNYLTCGAGSIDFFGQHDYSWCGTSSMFQSGFDKLWLNASRINIPIFIAETGCNSVLPRTWGEQNALLGGQMNDRFSGAIVYEWAQHVNNYGLVSYSGTAASGVPTPILGDFTNLQSRWATLTPSPIADIRTSTAPPCPSTTAGGWSIKGDASLPTLGRVVVNTRSSTSSTSTTRSSLLGLPTLSGRKTTTSGSSSSTPSGTSNGASSSENVVLSDSGLTTGAIAGIAVGAFLLIVITTTLAFLLWRHRKKRDSQPNLDLTPEGLEVGSPPPKHELDSNAILEKFSERQLKAELPDSHSASISDGTTQHTSSVPSAVISPSASATFDSTPVSTIEARHSQNLDQSAPTAELSTVPATPKAELSSLAKSPPLPVTRRPVPPAATSATWANAPWHSSPLEEGLNQQAPLLSGMDEEDEMKRLDEEEIRVDAKIAESERIRALKEEKAALQAKRAELILARDRTSKQ</sequence>